<dbReference type="AlphaFoldDB" id="A0A2P6Q894"/>
<keyword evidence="2" id="KW-0808">Transferase</keyword>
<gene>
    <name evidence="2" type="ORF">RchiOBHm_Chr5g0024121</name>
</gene>
<dbReference type="Gramene" id="PRQ30390">
    <property type="protein sequence ID" value="PRQ30390"/>
    <property type="gene ID" value="RchiOBHm_Chr5g0024121"/>
</dbReference>
<dbReference type="SUPFAM" id="SSF53383">
    <property type="entry name" value="PLP-dependent transferases"/>
    <property type="match status" value="1"/>
</dbReference>
<protein>
    <submittedName>
        <fullName evidence="2">Putative pyridoxal phosphate-dependent transferase</fullName>
    </submittedName>
</protein>
<dbReference type="Gene3D" id="3.40.640.10">
    <property type="entry name" value="Type I PLP-dependent aspartate aminotransferase-like (Major domain)"/>
    <property type="match status" value="1"/>
</dbReference>
<accession>A0A2P6Q894</accession>
<reference evidence="2 3" key="1">
    <citation type="journal article" date="2018" name="Nat. Genet.">
        <title>The Rosa genome provides new insights in the design of modern roses.</title>
        <authorList>
            <person name="Bendahmane M."/>
        </authorList>
    </citation>
    <scope>NUCLEOTIDE SEQUENCE [LARGE SCALE GENOMIC DNA]</scope>
    <source>
        <strain evidence="3">cv. Old Blush</strain>
    </source>
</reference>
<dbReference type="EMBL" id="PDCK01000043">
    <property type="protein sequence ID" value="PRQ30390.1"/>
    <property type="molecule type" value="Genomic_DNA"/>
</dbReference>
<evidence type="ECO:0000313" key="3">
    <source>
        <dbReference type="Proteomes" id="UP000238479"/>
    </source>
</evidence>
<evidence type="ECO:0000313" key="2">
    <source>
        <dbReference type="EMBL" id="PRQ30390.1"/>
    </source>
</evidence>
<dbReference type="InterPro" id="IPR015421">
    <property type="entry name" value="PyrdxlP-dep_Trfase_major"/>
</dbReference>
<dbReference type="InterPro" id="IPR015424">
    <property type="entry name" value="PyrdxlP-dep_Trfase"/>
</dbReference>
<proteinExistence type="predicted"/>
<name>A0A2P6Q894_ROSCH</name>
<comment type="caution">
    <text evidence="2">The sequence shown here is derived from an EMBL/GenBank/DDBJ whole genome shotgun (WGS) entry which is preliminary data.</text>
</comment>
<evidence type="ECO:0000256" key="1">
    <source>
        <dbReference type="ARBA" id="ARBA00022898"/>
    </source>
</evidence>
<keyword evidence="1" id="KW-0663">Pyridoxal phosphate</keyword>
<sequence>MLQYFYDAVKKSIEAYITRAGGYVFEVPLPFPLNSNDEIVTEFKKALEKGKANGRRVRLSVIDHITSMPCVVIPVKELVKICREEGVDQVFVDTAHIIGCMGMLEIFSVRRSHKTARSDISWPRQHLHGENLRNSDGMDQFDEIGECETFLIKLAVQGLN</sequence>
<dbReference type="STRING" id="74649.A0A2P6Q894"/>
<dbReference type="Proteomes" id="UP000238479">
    <property type="component" value="Chromosome 5"/>
</dbReference>
<dbReference type="PANTHER" id="PTHR43092:SF2">
    <property type="entry name" value="HERCYNYLCYSTEINE SULFOXIDE LYASE"/>
    <property type="match status" value="1"/>
</dbReference>
<dbReference type="GO" id="GO:0016740">
    <property type="term" value="F:transferase activity"/>
    <property type="evidence" value="ECO:0007669"/>
    <property type="project" value="UniProtKB-KW"/>
</dbReference>
<organism evidence="2 3">
    <name type="scientific">Rosa chinensis</name>
    <name type="common">China rose</name>
    <dbReference type="NCBI Taxonomy" id="74649"/>
    <lineage>
        <taxon>Eukaryota</taxon>
        <taxon>Viridiplantae</taxon>
        <taxon>Streptophyta</taxon>
        <taxon>Embryophyta</taxon>
        <taxon>Tracheophyta</taxon>
        <taxon>Spermatophyta</taxon>
        <taxon>Magnoliopsida</taxon>
        <taxon>eudicotyledons</taxon>
        <taxon>Gunneridae</taxon>
        <taxon>Pentapetalae</taxon>
        <taxon>rosids</taxon>
        <taxon>fabids</taxon>
        <taxon>Rosales</taxon>
        <taxon>Rosaceae</taxon>
        <taxon>Rosoideae</taxon>
        <taxon>Rosoideae incertae sedis</taxon>
        <taxon>Rosa</taxon>
    </lineage>
</organism>
<dbReference type="PANTHER" id="PTHR43092">
    <property type="entry name" value="L-CYSTEINE DESULFHYDRASE"/>
    <property type="match status" value="1"/>
</dbReference>
<keyword evidence="3" id="KW-1185">Reference proteome</keyword>